<protein>
    <submittedName>
        <fullName evidence="1">Glucosyl-3-phosphoglycerate synthase</fullName>
    </submittedName>
</protein>
<gene>
    <name evidence="1" type="ORF">D5R95_04430</name>
</gene>
<feature type="non-terminal residue" evidence="1">
    <location>
        <position position="1"/>
    </location>
</feature>
<evidence type="ECO:0000313" key="2">
    <source>
        <dbReference type="Proteomes" id="UP000284763"/>
    </source>
</evidence>
<dbReference type="Gene3D" id="3.90.550.10">
    <property type="entry name" value="Spore Coat Polysaccharide Biosynthesis Protein SpsA, Chain A"/>
    <property type="match status" value="1"/>
</dbReference>
<evidence type="ECO:0000313" key="1">
    <source>
        <dbReference type="EMBL" id="RQD85630.1"/>
    </source>
</evidence>
<dbReference type="EMBL" id="QZAB01000289">
    <property type="protein sequence ID" value="RQD85630.1"/>
    <property type="molecule type" value="Genomic_DNA"/>
</dbReference>
<dbReference type="AlphaFoldDB" id="A0A3R7VYD6"/>
<sequence length="334" mass="38522">HNFCLDTEKMEQKMVDLTVTRPVTLVLPILYKEIKNDPLYDIVLNLNRCSFIKKIIIPLAAETGEEYTEVIDFFKFLEVPHIVIWCNGPRIEAIIDDMKEKDLDITSFKGKGRDVWIAIGVASLNSYAIAFHDADIVNYSKSYPVRLLYPIVDPELDFFFNKGYYARIGIDTKIMYGRVYRLFVRPLIEALRVEVGYNSSILQYMQAFRYLLSGEFAMTTDMAINIRIPGDWGLEVGILAEIYRNTTSKRICQIDLDFYEHKHQKLGQSSQEGLCKMAHDILTTFLRVITESTNGSCREISSPFLHSVTVKYKRMAQDLIRQYHADALCNGISY</sequence>
<dbReference type="InterPro" id="IPR029044">
    <property type="entry name" value="Nucleotide-diphossugar_trans"/>
</dbReference>
<dbReference type="SUPFAM" id="SSF53448">
    <property type="entry name" value="Nucleotide-diphospho-sugar transferases"/>
    <property type="match status" value="1"/>
</dbReference>
<reference evidence="1 2" key="1">
    <citation type="submission" date="2018-08" db="EMBL/GenBank/DDBJ databases">
        <title>The metabolism and importance of syntrophic acetate oxidation coupled to methane or sulfide production in haloalkaline environments.</title>
        <authorList>
            <person name="Timmers P.H.A."/>
            <person name="Vavourakis C.D."/>
            <person name="Sorokin D.Y."/>
            <person name="Sinninghe Damste J.S."/>
            <person name="Muyzer G."/>
            <person name="Stams A.J.M."/>
            <person name="Plugge C.M."/>
        </authorList>
    </citation>
    <scope>NUCLEOTIDE SEQUENCE [LARGE SCALE GENOMIC DNA]</scope>
    <source>
        <strain evidence="1">MSAO_Arc3</strain>
    </source>
</reference>
<accession>A0A3R7VYD6</accession>
<proteinExistence type="predicted"/>
<comment type="caution">
    <text evidence="1">The sequence shown here is derived from an EMBL/GenBank/DDBJ whole genome shotgun (WGS) entry which is preliminary data.</text>
</comment>
<name>A0A3R7VYD6_9EURY</name>
<feature type="non-terminal residue" evidence="1">
    <location>
        <position position="334"/>
    </location>
</feature>
<organism evidence="1 2">
    <name type="scientific">Methanosalsum natronophilum</name>
    <dbReference type="NCBI Taxonomy" id="768733"/>
    <lineage>
        <taxon>Archaea</taxon>
        <taxon>Methanobacteriati</taxon>
        <taxon>Methanobacteriota</taxon>
        <taxon>Stenosarchaea group</taxon>
        <taxon>Methanomicrobia</taxon>
        <taxon>Methanosarcinales</taxon>
        <taxon>Methanosarcinaceae</taxon>
        <taxon>Methanosalsum</taxon>
    </lineage>
</organism>
<dbReference type="Proteomes" id="UP000284763">
    <property type="component" value="Unassembled WGS sequence"/>
</dbReference>